<feature type="transmembrane region" description="Helical" evidence="1">
    <location>
        <begin position="25"/>
        <end position="42"/>
    </location>
</feature>
<gene>
    <name evidence="2" type="ORF">ROA7450_02551</name>
</gene>
<dbReference type="OrthoDB" id="7745622at2"/>
<organism evidence="2 3">
    <name type="scientific">Roseovarius albus</name>
    <dbReference type="NCBI Taxonomy" id="1247867"/>
    <lineage>
        <taxon>Bacteria</taxon>
        <taxon>Pseudomonadati</taxon>
        <taxon>Pseudomonadota</taxon>
        <taxon>Alphaproteobacteria</taxon>
        <taxon>Rhodobacterales</taxon>
        <taxon>Roseobacteraceae</taxon>
        <taxon>Roseovarius</taxon>
    </lineage>
</organism>
<evidence type="ECO:0000313" key="2">
    <source>
        <dbReference type="EMBL" id="SLN51083.1"/>
    </source>
</evidence>
<dbReference type="EMBL" id="FWFX01000007">
    <property type="protein sequence ID" value="SLN51083.1"/>
    <property type="molecule type" value="Genomic_DNA"/>
</dbReference>
<keyword evidence="1" id="KW-0812">Transmembrane</keyword>
<dbReference type="AlphaFoldDB" id="A0A1X6ZGK2"/>
<accession>A0A1X6ZGK2</accession>
<proteinExistence type="predicted"/>
<keyword evidence="1" id="KW-0472">Membrane</keyword>
<name>A0A1X6ZGK2_9RHOB</name>
<evidence type="ECO:0000256" key="1">
    <source>
        <dbReference type="SAM" id="Phobius"/>
    </source>
</evidence>
<dbReference type="Proteomes" id="UP000193061">
    <property type="component" value="Unassembled WGS sequence"/>
</dbReference>
<dbReference type="RefSeq" id="WP_085806173.1">
    <property type="nucleotide sequence ID" value="NZ_FWFX01000007.1"/>
</dbReference>
<evidence type="ECO:0000313" key="3">
    <source>
        <dbReference type="Proteomes" id="UP000193061"/>
    </source>
</evidence>
<keyword evidence="1" id="KW-1133">Transmembrane helix</keyword>
<protein>
    <submittedName>
        <fullName evidence="2">Uncharacterized protein</fullName>
    </submittedName>
</protein>
<keyword evidence="3" id="KW-1185">Reference proteome</keyword>
<sequence length="103" mass="11424">MDFRRTSPEQNYDRFLARGKRARKWASLTMFVMTGAALTAIWQEKRLAPPVHDGMQVTAVKVLELIESSEGARSFVTAAVSKISDNSDRSGSPVTAALLKLRQ</sequence>
<reference evidence="2 3" key="1">
    <citation type="submission" date="2017-03" db="EMBL/GenBank/DDBJ databases">
        <authorList>
            <person name="Afonso C.L."/>
            <person name="Miller P.J."/>
            <person name="Scott M.A."/>
            <person name="Spackman E."/>
            <person name="Goraichik I."/>
            <person name="Dimitrov K.M."/>
            <person name="Suarez D.L."/>
            <person name="Swayne D.E."/>
        </authorList>
    </citation>
    <scope>NUCLEOTIDE SEQUENCE [LARGE SCALE GENOMIC DNA]</scope>
    <source>
        <strain evidence="2 3">CECT 7450</strain>
    </source>
</reference>